<evidence type="ECO:0000259" key="2">
    <source>
        <dbReference type="PROSITE" id="PS50175"/>
    </source>
</evidence>
<dbReference type="Pfam" id="PF13650">
    <property type="entry name" value="Asp_protease_2"/>
    <property type="match status" value="2"/>
</dbReference>
<organism evidence="3 4">
    <name type="scientific">Xanthomonas campestris pv. papavericola</name>
    <dbReference type="NCBI Taxonomy" id="487881"/>
    <lineage>
        <taxon>Bacteria</taxon>
        <taxon>Pseudomonadati</taxon>
        <taxon>Pseudomonadota</taxon>
        <taxon>Gammaproteobacteria</taxon>
        <taxon>Lysobacterales</taxon>
        <taxon>Lysobacteraceae</taxon>
        <taxon>Xanthomonas</taxon>
    </lineage>
</organism>
<reference evidence="3" key="2">
    <citation type="submission" date="2024-01" db="EMBL/GenBank/DDBJ databases">
        <title>Long-read genome sequencing of X. campestris pv. papavericola.</title>
        <authorList>
            <person name="Hussain R.M.F."/>
            <person name="Greer S."/>
            <person name="Harrison J."/>
            <person name="Grant M."/>
            <person name="Vicente J."/>
            <person name="Studholme D.J."/>
        </authorList>
    </citation>
    <scope>NUCLEOTIDE SEQUENCE</scope>
    <source>
        <strain evidence="3">NCPPB 2970</strain>
    </source>
</reference>
<reference evidence="3" key="1">
    <citation type="submission" date="2021-10" db="EMBL/GenBank/DDBJ databases">
        <authorList>
            <person name="Hussein R."/>
            <person name="Harrison J."/>
            <person name="Studholme D.J."/>
            <person name="Vicente J."/>
            <person name="Grant M."/>
        </authorList>
    </citation>
    <scope>NUCLEOTIDE SEQUENCE</scope>
    <source>
        <strain evidence="3">NCPPB 2970</strain>
    </source>
</reference>
<keyword evidence="1 3" id="KW-0378">Hydrolase</keyword>
<evidence type="ECO:0000313" key="4">
    <source>
        <dbReference type="Proteomes" id="UP001297361"/>
    </source>
</evidence>
<gene>
    <name evidence="3" type="ORF">LLE72_004155</name>
</gene>
<dbReference type="EC" id="3.4.23.-" evidence="3"/>
<feature type="domain" description="Peptidase A2" evidence="2">
    <location>
        <begin position="12"/>
        <end position="98"/>
    </location>
</feature>
<dbReference type="EMBL" id="JAJFNJ020000003">
    <property type="protein sequence ID" value="MEC3886974.1"/>
    <property type="molecule type" value="Genomic_DNA"/>
</dbReference>
<dbReference type="InterPro" id="IPR001995">
    <property type="entry name" value="Peptidase_A2_cat"/>
</dbReference>
<evidence type="ECO:0000313" key="3">
    <source>
        <dbReference type="EMBL" id="MEC3886974.1"/>
    </source>
</evidence>
<dbReference type="PROSITE" id="PS50175">
    <property type="entry name" value="ASP_PROT_RETROV"/>
    <property type="match status" value="1"/>
</dbReference>
<name>A0AAJ2X1C2_XANCA</name>
<protein>
    <submittedName>
        <fullName evidence="3">Pepsin/retropepsin-like aspartic protease family protein</fullName>
        <ecNumber evidence="3">3.4.23.-</ecNumber>
    </submittedName>
</protein>
<sequence length="272" mass="27926">MQVQIAGIARPLSFVVDTAAGATVLDLSVAEAAQVIDRAQHDNVIHGAGGSSAAPQRTRSLDLQTGSLALQASLMVTDLSALGGKAGTGIDGILGNDILGRFDTRFDLPAGQLTLSPPGTLDTRGCIANALPDRPAMLQRFGIVQAQLQGDTGAPAEALAIIDTGAAQSVLNTAAVRALGLAEGDARLRPRATGTRGLGAASVPTWLYTLPSLRIGTWSHGAGEVRVSDLPVFKVMQLHTRPAVILGIDLLRDTPVQIPAGARLVCLGNGNT</sequence>
<dbReference type="GO" id="GO:0004190">
    <property type="term" value="F:aspartic-type endopeptidase activity"/>
    <property type="evidence" value="ECO:0007669"/>
    <property type="project" value="InterPro"/>
</dbReference>
<evidence type="ECO:0000256" key="1">
    <source>
        <dbReference type="ARBA" id="ARBA00022801"/>
    </source>
</evidence>
<accession>A0AAJ2X1C2</accession>
<dbReference type="Gene3D" id="2.40.70.10">
    <property type="entry name" value="Acid Proteases"/>
    <property type="match status" value="2"/>
</dbReference>
<dbReference type="InterPro" id="IPR021109">
    <property type="entry name" value="Peptidase_aspartic_dom_sf"/>
</dbReference>
<keyword evidence="3" id="KW-0645">Protease</keyword>
<dbReference type="Proteomes" id="UP001297361">
    <property type="component" value="Unassembled WGS sequence"/>
</dbReference>
<dbReference type="GO" id="GO:0006508">
    <property type="term" value="P:proteolysis"/>
    <property type="evidence" value="ECO:0007669"/>
    <property type="project" value="UniProtKB-KW"/>
</dbReference>
<dbReference type="SUPFAM" id="SSF50630">
    <property type="entry name" value="Acid proteases"/>
    <property type="match status" value="2"/>
</dbReference>
<comment type="caution">
    <text evidence="3">The sequence shown here is derived from an EMBL/GenBank/DDBJ whole genome shotgun (WGS) entry which is preliminary data.</text>
</comment>
<dbReference type="AlphaFoldDB" id="A0AAJ2X1C2"/>
<proteinExistence type="predicted"/>
<dbReference type="RefSeq" id="WP_228425166.1">
    <property type="nucleotide sequence ID" value="NZ_JAJFNJ020000003.1"/>
</dbReference>